<feature type="transmembrane region" description="Helical" evidence="5">
    <location>
        <begin position="37"/>
        <end position="58"/>
    </location>
</feature>
<dbReference type="Proteomes" id="UP001597151">
    <property type="component" value="Unassembled WGS sequence"/>
</dbReference>
<evidence type="ECO:0000256" key="3">
    <source>
        <dbReference type="ARBA" id="ARBA00022989"/>
    </source>
</evidence>
<dbReference type="RefSeq" id="WP_380791414.1">
    <property type="nucleotide sequence ID" value="NZ_JBHTKR010000004.1"/>
</dbReference>
<keyword evidence="4 5" id="KW-0472">Membrane</keyword>
<feature type="transmembrane region" description="Helical" evidence="5">
    <location>
        <begin position="107"/>
        <end position="123"/>
    </location>
</feature>
<feature type="transmembrane region" description="Helical" evidence="5">
    <location>
        <begin position="78"/>
        <end position="101"/>
    </location>
</feature>
<comment type="caution">
    <text evidence="7">The sequence shown here is derived from an EMBL/GenBank/DDBJ whole genome shotgun (WGS) entry which is preliminary data.</text>
</comment>
<evidence type="ECO:0000313" key="8">
    <source>
        <dbReference type="Proteomes" id="UP001597151"/>
    </source>
</evidence>
<dbReference type="InterPro" id="IPR007267">
    <property type="entry name" value="GtrA_DPMS_TM"/>
</dbReference>
<evidence type="ECO:0000313" key="7">
    <source>
        <dbReference type="EMBL" id="MFD1195080.1"/>
    </source>
</evidence>
<evidence type="ECO:0000256" key="2">
    <source>
        <dbReference type="ARBA" id="ARBA00022692"/>
    </source>
</evidence>
<feature type="domain" description="GtrA/DPMS transmembrane" evidence="6">
    <location>
        <begin position="7"/>
        <end position="133"/>
    </location>
</feature>
<evidence type="ECO:0000259" key="6">
    <source>
        <dbReference type="Pfam" id="PF04138"/>
    </source>
</evidence>
<comment type="subcellular location">
    <subcellularLocation>
        <location evidence="1">Membrane</location>
        <topology evidence="1">Multi-pass membrane protein</topology>
    </subcellularLocation>
</comment>
<proteinExistence type="predicted"/>
<sequence length="147" mass="15693">MRIAVFYILFGILAAAANLGAQALVHAVLPPLAGLGGIAYWVALVFGTGVGLVVKYLLDKRWIFFDTSRGLAAHGRQFSLYTLMGVATTVIFWGVQSIAFAIFGTRLMLYVGGAVGLAIGYVVKYRLDKRFVFGPAQAGSQFRVGAG</sequence>
<organism evidence="7 8">
    <name type="scientific">Seohaeicola saemankumensis</name>
    <dbReference type="NCBI Taxonomy" id="481181"/>
    <lineage>
        <taxon>Bacteria</taxon>
        <taxon>Pseudomonadati</taxon>
        <taxon>Pseudomonadota</taxon>
        <taxon>Alphaproteobacteria</taxon>
        <taxon>Rhodobacterales</taxon>
        <taxon>Roseobacteraceae</taxon>
        <taxon>Seohaeicola</taxon>
    </lineage>
</organism>
<keyword evidence="3 5" id="KW-1133">Transmembrane helix</keyword>
<evidence type="ECO:0000256" key="1">
    <source>
        <dbReference type="ARBA" id="ARBA00004141"/>
    </source>
</evidence>
<reference evidence="8" key="1">
    <citation type="journal article" date="2019" name="Int. J. Syst. Evol. Microbiol.">
        <title>The Global Catalogue of Microorganisms (GCM) 10K type strain sequencing project: providing services to taxonomists for standard genome sequencing and annotation.</title>
        <authorList>
            <consortium name="The Broad Institute Genomics Platform"/>
            <consortium name="The Broad Institute Genome Sequencing Center for Infectious Disease"/>
            <person name="Wu L."/>
            <person name="Ma J."/>
        </authorList>
    </citation>
    <scope>NUCLEOTIDE SEQUENCE [LARGE SCALE GENOMIC DNA]</scope>
    <source>
        <strain evidence="8">CCUG 55328</strain>
    </source>
</reference>
<keyword evidence="8" id="KW-1185">Reference proteome</keyword>
<protein>
    <submittedName>
        <fullName evidence="7">GtrA family protein</fullName>
    </submittedName>
</protein>
<evidence type="ECO:0000256" key="5">
    <source>
        <dbReference type="SAM" id="Phobius"/>
    </source>
</evidence>
<evidence type="ECO:0000256" key="4">
    <source>
        <dbReference type="ARBA" id="ARBA00023136"/>
    </source>
</evidence>
<name>A0ABW3TH66_9RHOB</name>
<keyword evidence="2 5" id="KW-0812">Transmembrane</keyword>
<dbReference type="EMBL" id="JBHTKR010000004">
    <property type="protein sequence ID" value="MFD1195080.1"/>
    <property type="molecule type" value="Genomic_DNA"/>
</dbReference>
<dbReference type="NCBIfam" id="NF037976">
    <property type="entry name" value="gtrA_1"/>
    <property type="match status" value="1"/>
</dbReference>
<gene>
    <name evidence="7" type="ORF">ACFQ3C_10400</name>
</gene>
<dbReference type="Pfam" id="PF04138">
    <property type="entry name" value="GtrA_DPMS_TM"/>
    <property type="match status" value="1"/>
</dbReference>
<accession>A0ABW3TH66</accession>